<sequence length="875" mass="94471">MIQQLLLLWSIFQCVAEHYQDFNTVLEKKLAETSFASNSELMHLSFDHGLYWTNSIEIVSKSVELNGNKTGLTHKANVQNERNRNDAENGNRSPRTEASLARWMIDVQNSSLTMRSWRLDAGMQGTTICTVLHSSVEVIDSEIFSNMECSGFVLADAERSGSSRIVIVGISHKSSTQNVLLPLVGREYGQLNKNKEDWMGDGEGWSDVPMKKDYIIGVELSFDSTHFALGTGPLFSFAGKLLPEGSAIGMFGEVSTELRLSSVLNVTSSFGVGSGKSLGVGSCVWERVVGSRIERSTNHDMGTALCVTRLGGNIACVNSSFSSCVRTSNDEIDHQHKNITQTSTGRTDVTSHLHVTSVKFTLCTFSTMTIIGGGLNGGGAAIFINKSQSTLNVTQCFFHKCVCQTDDEDGGAINVQETRTDCPATITLSSFADCKNTDAGSYRYGGSVFCDSYSSVTISDCFFDKSRSPYDGSVSLWRHSLATLSNCAFVLSSAFEMGGALGLYSVTSIDLSFIQFRECSSERFAGRNDIYTLKVTPSNVNSNTVKFCDSTSTKPNVFLVDAYYYGYDKSELVPKLDSSPDVQVSVSINEETETATVTATSNLAVKGTMGILLEGSNVPRLVHVQFGSSSETSTSGTVIVSSGVNGVLPPPTEDKYEHRASAIPSIYLPSLKISAAQSTLKDGSTAEIVLHGVNLGEGGFSMLIQNGENKINISLTRSDSTTLVGEAPLPPSTDARKLEWGTEYEVKKVMWLPQGGIEENVPLTGTITFTTPTEPPRITSVLSCSLNGERTQLTVTFQASLLPDGAGTIKIKRSGNAPELECDLTITETTTCSIEFAVGWEENTTHLAFGTTYSVESATVGSVEVVIDFSQPTFE</sequence>
<dbReference type="Proteomes" id="UP001281761">
    <property type="component" value="Unassembled WGS sequence"/>
</dbReference>
<evidence type="ECO:0000256" key="2">
    <source>
        <dbReference type="SAM" id="SignalP"/>
    </source>
</evidence>
<feature type="region of interest" description="Disordered" evidence="1">
    <location>
        <begin position="70"/>
        <end position="95"/>
    </location>
</feature>
<name>A0ABQ9WPW8_9EUKA</name>
<proteinExistence type="predicted"/>
<organism evidence="3 4">
    <name type="scientific">Blattamonas nauphoetae</name>
    <dbReference type="NCBI Taxonomy" id="2049346"/>
    <lineage>
        <taxon>Eukaryota</taxon>
        <taxon>Metamonada</taxon>
        <taxon>Preaxostyla</taxon>
        <taxon>Oxymonadida</taxon>
        <taxon>Blattamonas</taxon>
    </lineage>
</organism>
<protein>
    <submittedName>
        <fullName evidence="3">Uncharacterized protein</fullName>
    </submittedName>
</protein>
<gene>
    <name evidence="3" type="ORF">BLNAU_23898</name>
</gene>
<feature type="compositionally biased region" description="Polar residues" evidence="1">
    <location>
        <begin position="70"/>
        <end position="80"/>
    </location>
</feature>
<feature type="signal peptide" evidence="2">
    <location>
        <begin position="1"/>
        <end position="16"/>
    </location>
</feature>
<comment type="caution">
    <text evidence="3">The sequence shown here is derived from an EMBL/GenBank/DDBJ whole genome shotgun (WGS) entry which is preliminary data.</text>
</comment>
<evidence type="ECO:0000256" key="1">
    <source>
        <dbReference type="SAM" id="MobiDB-lite"/>
    </source>
</evidence>
<evidence type="ECO:0000313" key="3">
    <source>
        <dbReference type="EMBL" id="KAK2941184.1"/>
    </source>
</evidence>
<evidence type="ECO:0000313" key="4">
    <source>
        <dbReference type="Proteomes" id="UP001281761"/>
    </source>
</evidence>
<reference evidence="3 4" key="1">
    <citation type="journal article" date="2022" name="bioRxiv">
        <title>Genomics of Preaxostyla Flagellates Illuminates Evolutionary Transitions and the Path Towards Mitochondrial Loss.</title>
        <authorList>
            <person name="Novak L.V.F."/>
            <person name="Treitli S.C."/>
            <person name="Pyrih J."/>
            <person name="Halakuc P."/>
            <person name="Pipaliya S.V."/>
            <person name="Vacek V."/>
            <person name="Brzon O."/>
            <person name="Soukal P."/>
            <person name="Eme L."/>
            <person name="Dacks J.B."/>
            <person name="Karnkowska A."/>
            <person name="Elias M."/>
            <person name="Hampl V."/>
        </authorList>
    </citation>
    <scope>NUCLEOTIDE SEQUENCE [LARGE SCALE GENOMIC DNA]</scope>
    <source>
        <strain evidence="3">NAU3</strain>
        <tissue evidence="3">Gut</tissue>
    </source>
</reference>
<keyword evidence="2" id="KW-0732">Signal</keyword>
<dbReference type="EMBL" id="JARBJD010000538">
    <property type="protein sequence ID" value="KAK2941184.1"/>
    <property type="molecule type" value="Genomic_DNA"/>
</dbReference>
<accession>A0ABQ9WPW8</accession>
<feature type="chain" id="PRO_5046340753" evidence="2">
    <location>
        <begin position="17"/>
        <end position="875"/>
    </location>
</feature>
<keyword evidence="4" id="KW-1185">Reference proteome</keyword>